<gene>
    <name evidence="1" type="ORF">FA95DRAFT_1480491</name>
</gene>
<proteinExistence type="predicted"/>
<dbReference type="Proteomes" id="UP000814033">
    <property type="component" value="Unassembled WGS sequence"/>
</dbReference>
<comment type="caution">
    <text evidence="1">The sequence shown here is derived from an EMBL/GenBank/DDBJ whole genome shotgun (WGS) entry which is preliminary data.</text>
</comment>
<evidence type="ECO:0000313" key="2">
    <source>
        <dbReference type="Proteomes" id="UP000814033"/>
    </source>
</evidence>
<accession>A0ACB8SD66</accession>
<name>A0ACB8SD66_9AGAM</name>
<sequence>MTSPFKGKAKEEDHWQPGWWQLHPLVESCFHRPVVWTKASAILFAHPTRPAVVGHLFPSSHQFQLDSPAPIANTPASYEPPTIISIAPNDFSLFAYFPGVDVPGLMCIWTRGAQVDTWNVTEWMQVSRGGGVIASAWLGQSREWTTDTSRGTIRLPPLGPPTTGATLILTIVTQDMQVHIIHRRSNALKFTMITCSLMHPDEAHELKPRTIPQSTGGPEGLRECVSAAIGIAYNETSIMVATRSRVTSTPTTQPTFSSIDMSLGLPLPMPTEESDFQPLDWAKWVEDASIEVCEVRVGYDGQGMLLSTHPLPPIECHHQQFSKMVFVPADPPASSEDKQVPGPVAKIYLAASFVDFEEYQSVPKSELVVYALTRNESVGHPDWLISQASSRSFASEVLTFLCPYNIYSRTNTLVAGFVRDTMMPTLAGKRKPELSTGDIRILQLPSSNVLEGWSSVPILSTNAQRVSVPFNVALSPNGVLLCTVSPSSLLPAHVAVHPLPRLILSDPSGALLASGDVPTLVSAIRSRQTVADIIHRLSLPSTPLAEVEDVLFRAISGLEGRDDGLRSLRLHDFLGVLVEVYRTRAQRVHNDVEKEELTVRWKTAQDLCSLMACHGAFDDCENGDFGVFYGQFMSGVGFDRTPTDAVWPLSRLSAWTMDFLENLMKECVLEGDSGPQESDAQPGTIADILPIFIYLLHPEALTRLRTSIADVKRFYETLGRLNASGETAQLAKNILIDYVDSSGVNLKELDNILVQISEELKGSNDDMRRSLASCHPMPSLSASLRKVVTKISESKAIDKPRLFIKPSDLVTGIASMQLLDGSRMTESRDIISKGQFLNQSQKRVCLRCGGKTQQSDGRVKPLSLRWMGWESQWQSRCICGGLWATGPAILPV</sequence>
<dbReference type="EMBL" id="MU275838">
    <property type="protein sequence ID" value="KAI0054153.1"/>
    <property type="molecule type" value="Genomic_DNA"/>
</dbReference>
<protein>
    <submittedName>
        <fullName evidence="1">Uncharacterized protein</fullName>
    </submittedName>
</protein>
<evidence type="ECO:0000313" key="1">
    <source>
        <dbReference type="EMBL" id="KAI0054153.1"/>
    </source>
</evidence>
<reference evidence="1" key="2">
    <citation type="journal article" date="2022" name="New Phytol.">
        <title>Evolutionary transition to the ectomycorrhizal habit in the genomes of a hyperdiverse lineage of mushroom-forming fungi.</title>
        <authorList>
            <person name="Looney B."/>
            <person name="Miyauchi S."/>
            <person name="Morin E."/>
            <person name="Drula E."/>
            <person name="Courty P.E."/>
            <person name="Kohler A."/>
            <person name="Kuo A."/>
            <person name="LaButti K."/>
            <person name="Pangilinan J."/>
            <person name="Lipzen A."/>
            <person name="Riley R."/>
            <person name="Andreopoulos W."/>
            <person name="He G."/>
            <person name="Johnson J."/>
            <person name="Nolan M."/>
            <person name="Tritt A."/>
            <person name="Barry K.W."/>
            <person name="Grigoriev I.V."/>
            <person name="Nagy L.G."/>
            <person name="Hibbett D."/>
            <person name="Henrissat B."/>
            <person name="Matheny P.B."/>
            <person name="Labbe J."/>
            <person name="Martin F.M."/>
        </authorList>
    </citation>
    <scope>NUCLEOTIDE SEQUENCE</scope>
    <source>
        <strain evidence="1">FP105234-sp</strain>
    </source>
</reference>
<keyword evidence="2" id="KW-1185">Reference proteome</keyword>
<organism evidence="1 2">
    <name type="scientific">Auriscalpium vulgare</name>
    <dbReference type="NCBI Taxonomy" id="40419"/>
    <lineage>
        <taxon>Eukaryota</taxon>
        <taxon>Fungi</taxon>
        <taxon>Dikarya</taxon>
        <taxon>Basidiomycota</taxon>
        <taxon>Agaricomycotina</taxon>
        <taxon>Agaricomycetes</taxon>
        <taxon>Russulales</taxon>
        <taxon>Auriscalpiaceae</taxon>
        <taxon>Auriscalpium</taxon>
    </lineage>
</organism>
<reference evidence="1" key="1">
    <citation type="submission" date="2021-02" db="EMBL/GenBank/DDBJ databases">
        <authorList>
            <consortium name="DOE Joint Genome Institute"/>
            <person name="Ahrendt S."/>
            <person name="Looney B.P."/>
            <person name="Miyauchi S."/>
            <person name="Morin E."/>
            <person name="Drula E."/>
            <person name="Courty P.E."/>
            <person name="Chicoki N."/>
            <person name="Fauchery L."/>
            <person name="Kohler A."/>
            <person name="Kuo A."/>
            <person name="Labutti K."/>
            <person name="Pangilinan J."/>
            <person name="Lipzen A."/>
            <person name="Riley R."/>
            <person name="Andreopoulos W."/>
            <person name="He G."/>
            <person name="Johnson J."/>
            <person name="Barry K.W."/>
            <person name="Grigoriev I.V."/>
            <person name="Nagy L."/>
            <person name="Hibbett D."/>
            <person name="Henrissat B."/>
            <person name="Matheny P.B."/>
            <person name="Labbe J."/>
            <person name="Martin F."/>
        </authorList>
    </citation>
    <scope>NUCLEOTIDE SEQUENCE</scope>
    <source>
        <strain evidence="1">FP105234-sp</strain>
    </source>
</reference>